<evidence type="ECO:0000313" key="10">
    <source>
        <dbReference type="Proteomes" id="UP000692954"/>
    </source>
</evidence>
<evidence type="ECO:0000256" key="4">
    <source>
        <dbReference type="ARBA" id="ARBA00023136"/>
    </source>
</evidence>
<feature type="compositionally biased region" description="Low complexity" evidence="7">
    <location>
        <begin position="185"/>
        <end position="195"/>
    </location>
</feature>
<feature type="compositionally biased region" description="Polar residues" evidence="7">
    <location>
        <begin position="158"/>
        <end position="184"/>
    </location>
</feature>
<dbReference type="EC" id="2.3.1.225" evidence="5"/>
<comment type="caution">
    <text evidence="9">The sequence shown here is derived from an EMBL/GenBank/DDBJ whole genome shotgun (WGS) entry which is preliminary data.</text>
</comment>
<dbReference type="PROSITE" id="PS50216">
    <property type="entry name" value="DHHC"/>
    <property type="match status" value="1"/>
</dbReference>
<evidence type="ECO:0000256" key="3">
    <source>
        <dbReference type="ARBA" id="ARBA00022989"/>
    </source>
</evidence>
<dbReference type="AlphaFoldDB" id="A0A8S1RFZ9"/>
<feature type="coiled-coil region" evidence="6">
    <location>
        <begin position="522"/>
        <end position="618"/>
    </location>
</feature>
<feature type="domain" description="Palmitoyltransferase DHHC" evidence="8">
    <location>
        <begin position="242"/>
        <end position="277"/>
    </location>
</feature>
<comment type="similarity">
    <text evidence="5">Belongs to the DHHC palmitoyltransferase family.</text>
</comment>
<keyword evidence="5" id="KW-0808">Transferase</keyword>
<feature type="region of interest" description="Disordered" evidence="7">
    <location>
        <begin position="148"/>
        <end position="201"/>
    </location>
</feature>
<keyword evidence="2 5" id="KW-0812">Transmembrane</keyword>
<keyword evidence="10" id="KW-1185">Reference proteome</keyword>
<organism evidence="9 10">
    <name type="scientific">Paramecium sonneborni</name>
    <dbReference type="NCBI Taxonomy" id="65129"/>
    <lineage>
        <taxon>Eukaryota</taxon>
        <taxon>Sar</taxon>
        <taxon>Alveolata</taxon>
        <taxon>Ciliophora</taxon>
        <taxon>Intramacronucleata</taxon>
        <taxon>Oligohymenophorea</taxon>
        <taxon>Peniculida</taxon>
        <taxon>Parameciidae</taxon>
        <taxon>Paramecium</taxon>
    </lineage>
</organism>
<dbReference type="InterPro" id="IPR001594">
    <property type="entry name" value="Palmitoyltrfase_DHHC"/>
</dbReference>
<dbReference type="OrthoDB" id="302728at2759"/>
<sequence>MIKLAPILYGFMQIYLLSIFSIVDDGLFEKQNIGTYYLYLMIILSLIFYGFTAFKDPGFVTINDYQYTDSSNPYQKKKQQQFHALPRNSQLRTKEQIAEEHIDLKVDNQIKEKPKNKDEFEMECEASIDEQNFADNDIPNIENNVKSYEKTPEKSKTPSKMNSQTQSPHQNNNIVSSQILSQGSTNNNNKNNNTNRQTDPPFNYQQEIINIEQVEHQQQSPKSSNNEKNIDQSVHHGNSMFIEKRYCPICNQDQIIRSKHCRKCNRCIALYDHHCPWQLYWRTQQMCFLLVSLILDLRNSICDERSFSTYRFLFLQWIIFHFSHHQFIIINFNGINGIKFITVSFFVDFQKYDYLGIQELEENFVSQRFSIIVRVTIQYWMETKSQIILSLLCTQIDQLGIQQLKSKFYKMNNQSINQIQQQHQYEEIEQALQLQCDFVDKIVSNLNVVNKDLLNIQSQPLELWQIEKNNYIKSIADLKAQIDKIQSHYDLEISQREEQFQTAQLKVQEEHNLLIQYKDNQILKLQQEIKLLIKSKEDLQSQVQQSKKITNEPNSVTQKLQFEKEINKLKDENKALKIQLQQLQDQNAKLEENQLRKHQLFQEQLNIKQKEINQVKELAQVILDQRTQIEDFFVESLQKLELGQDLQIKSLPQSAKIQILKEIIVAFTKQKH</sequence>
<accession>A0A8S1RFZ9</accession>
<feature type="transmembrane region" description="Helical" evidence="5">
    <location>
        <begin position="6"/>
        <end position="24"/>
    </location>
</feature>
<protein>
    <recommendedName>
        <fullName evidence="5">Palmitoyltransferase</fullName>
        <ecNumber evidence="5">2.3.1.225</ecNumber>
    </recommendedName>
</protein>
<comment type="subcellular location">
    <subcellularLocation>
        <location evidence="1">Membrane</location>
        <topology evidence="1">Multi-pass membrane protein</topology>
    </subcellularLocation>
</comment>
<evidence type="ECO:0000313" key="9">
    <source>
        <dbReference type="EMBL" id="CAD8126858.1"/>
    </source>
</evidence>
<keyword evidence="3 5" id="KW-1133">Transmembrane helix</keyword>
<evidence type="ECO:0000256" key="7">
    <source>
        <dbReference type="SAM" id="MobiDB-lite"/>
    </source>
</evidence>
<keyword evidence="6" id="KW-0175">Coiled coil</keyword>
<proteinExistence type="inferred from homology"/>
<evidence type="ECO:0000256" key="5">
    <source>
        <dbReference type="RuleBase" id="RU079119"/>
    </source>
</evidence>
<reference evidence="9" key="1">
    <citation type="submission" date="2021-01" db="EMBL/GenBank/DDBJ databases">
        <authorList>
            <consortium name="Genoscope - CEA"/>
            <person name="William W."/>
        </authorList>
    </citation>
    <scope>NUCLEOTIDE SEQUENCE</scope>
</reference>
<evidence type="ECO:0000256" key="1">
    <source>
        <dbReference type="ARBA" id="ARBA00004141"/>
    </source>
</evidence>
<dbReference type="GO" id="GO:0019706">
    <property type="term" value="F:protein-cysteine S-palmitoyltransferase activity"/>
    <property type="evidence" value="ECO:0007669"/>
    <property type="project" value="UniProtKB-EC"/>
</dbReference>
<gene>
    <name evidence="9" type="ORF">PSON_ATCC_30995.1.T1710037</name>
</gene>
<evidence type="ECO:0000259" key="8">
    <source>
        <dbReference type="Pfam" id="PF01529"/>
    </source>
</evidence>
<comment type="catalytic activity">
    <reaction evidence="5">
        <text>L-cysteinyl-[protein] + hexadecanoyl-CoA = S-hexadecanoyl-L-cysteinyl-[protein] + CoA</text>
        <dbReference type="Rhea" id="RHEA:36683"/>
        <dbReference type="Rhea" id="RHEA-COMP:10131"/>
        <dbReference type="Rhea" id="RHEA-COMP:11032"/>
        <dbReference type="ChEBI" id="CHEBI:29950"/>
        <dbReference type="ChEBI" id="CHEBI:57287"/>
        <dbReference type="ChEBI" id="CHEBI:57379"/>
        <dbReference type="ChEBI" id="CHEBI:74151"/>
        <dbReference type="EC" id="2.3.1.225"/>
    </reaction>
</comment>
<dbReference type="GO" id="GO:0016020">
    <property type="term" value="C:membrane"/>
    <property type="evidence" value="ECO:0007669"/>
    <property type="project" value="UniProtKB-SubCell"/>
</dbReference>
<keyword evidence="5" id="KW-0012">Acyltransferase</keyword>
<name>A0A8S1RFZ9_9CILI</name>
<evidence type="ECO:0000256" key="6">
    <source>
        <dbReference type="SAM" id="Coils"/>
    </source>
</evidence>
<keyword evidence="4 5" id="KW-0472">Membrane</keyword>
<comment type="domain">
    <text evidence="5">The DHHC domain is required for palmitoyltransferase activity.</text>
</comment>
<dbReference type="EMBL" id="CAJJDN010000171">
    <property type="protein sequence ID" value="CAD8126858.1"/>
    <property type="molecule type" value="Genomic_DNA"/>
</dbReference>
<dbReference type="Proteomes" id="UP000692954">
    <property type="component" value="Unassembled WGS sequence"/>
</dbReference>
<dbReference type="Pfam" id="PF01529">
    <property type="entry name" value="DHHC"/>
    <property type="match status" value="1"/>
</dbReference>
<feature type="transmembrane region" description="Helical" evidence="5">
    <location>
        <begin position="36"/>
        <end position="54"/>
    </location>
</feature>
<evidence type="ECO:0000256" key="2">
    <source>
        <dbReference type="ARBA" id="ARBA00022692"/>
    </source>
</evidence>